<dbReference type="EMBL" id="JAUDZG010000002">
    <property type="protein sequence ID" value="KAK3308320.1"/>
    <property type="molecule type" value="Genomic_DNA"/>
</dbReference>
<comment type="caution">
    <text evidence="2">The sequence shown here is derived from an EMBL/GenBank/DDBJ whole genome shotgun (WGS) entry which is preliminary data.</text>
</comment>
<organism evidence="2 3">
    <name type="scientific">Chaetomium strumarium</name>
    <dbReference type="NCBI Taxonomy" id="1170767"/>
    <lineage>
        <taxon>Eukaryota</taxon>
        <taxon>Fungi</taxon>
        <taxon>Dikarya</taxon>
        <taxon>Ascomycota</taxon>
        <taxon>Pezizomycotina</taxon>
        <taxon>Sordariomycetes</taxon>
        <taxon>Sordariomycetidae</taxon>
        <taxon>Sordariales</taxon>
        <taxon>Chaetomiaceae</taxon>
        <taxon>Chaetomium</taxon>
    </lineage>
</organism>
<evidence type="ECO:0000313" key="2">
    <source>
        <dbReference type="EMBL" id="KAK3308320.1"/>
    </source>
</evidence>
<name>A0AAJ0GYY0_9PEZI</name>
<feature type="signal peptide" evidence="1">
    <location>
        <begin position="1"/>
        <end position="19"/>
    </location>
</feature>
<keyword evidence="1" id="KW-0732">Signal</keyword>
<dbReference type="SUPFAM" id="SSF54001">
    <property type="entry name" value="Cysteine proteinases"/>
    <property type="match status" value="1"/>
</dbReference>
<evidence type="ECO:0000256" key="1">
    <source>
        <dbReference type="SAM" id="SignalP"/>
    </source>
</evidence>
<gene>
    <name evidence="2" type="ORF">B0T15DRAFT_524137</name>
</gene>
<keyword evidence="3" id="KW-1185">Reference proteome</keyword>
<feature type="chain" id="PRO_5042475601" description="NlpC/P60 domain-containing protein" evidence="1">
    <location>
        <begin position="20"/>
        <end position="246"/>
    </location>
</feature>
<protein>
    <recommendedName>
        <fullName evidence="4">NlpC/P60 domain-containing protein</fullName>
    </recommendedName>
</protein>
<dbReference type="InterPro" id="IPR038765">
    <property type="entry name" value="Papain-like_cys_pep_sf"/>
</dbReference>
<dbReference type="Proteomes" id="UP001273166">
    <property type="component" value="Unassembled WGS sequence"/>
</dbReference>
<dbReference type="Gene3D" id="3.90.1720.10">
    <property type="entry name" value="endopeptidase domain like (from Nostoc punctiforme)"/>
    <property type="match status" value="1"/>
</dbReference>
<dbReference type="GeneID" id="87887572"/>
<evidence type="ECO:0008006" key="4">
    <source>
        <dbReference type="Google" id="ProtNLM"/>
    </source>
</evidence>
<proteinExistence type="predicted"/>
<accession>A0AAJ0GYY0</accession>
<dbReference type="RefSeq" id="XP_062724100.1">
    <property type="nucleotide sequence ID" value="XM_062868743.1"/>
</dbReference>
<sequence length="246" mass="26650">MLLSSLALTLAAAVSAVAAYPISGDDVNCRSGPGTSYKVIKTYKKGTDVKLSCQAYGESINGNTLWDKTQDNCYVADYYVKTGSNGLVTKECAVKIGDGSAYQGKINRTEILARANYWIARKVPYSMSAYYPDPQGRKYRTDCSGFVSMALHAYAPGYNTVSLPEVAKSIKWSELKPGDFVGTLGAGTGGAAGHVTLFKSWADKDKKNYNTLECMGSRGCVANKRPVGWKVGSFTAKPYRYEKVID</sequence>
<dbReference type="AlphaFoldDB" id="A0AAJ0GYY0"/>
<dbReference type="Gene3D" id="2.30.30.40">
    <property type="entry name" value="SH3 Domains"/>
    <property type="match status" value="1"/>
</dbReference>
<reference evidence="2" key="2">
    <citation type="submission" date="2023-06" db="EMBL/GenBank/DDBJ databases">
        <authorList>
            <consortium name="Lawrence Berkeley National Laboratory"/>
            <person name="Mondo S.J."/>
            <person name="Hensen N."/>
            <person name="Bonometti L."/>
            <person name="Westerberg I."/>
            <person name="Brannstrom I.O."/>
            <person name="Guillou S."/>
            <person name="Cros-Aarteil S."/>
            <person name="Calhoun S."/>
            <person name="Haridas S."/>
            <person name="Kuo A."/>
            <person name="Pangilinan J."/>
            <person name="Riley R."/>
            <person name="Labutti K."/>
            <person name="Andreopoulos B."/>
            <person name="Lipzen A."/>
            <person name="Chen C."/>
            <person name="Yanf M."/>
            <person name="Daum C."/>
            <person name="Ng V."/>
            <person name="Clum A."/>
            <person name="Steindorff A."/>
            <person name="Ohm R."/>
            <person name="Martin F."/>
            <person name="Silar P."/>
            <person name="Natvig D."/>
            <person name="Lalanne C."/>
            <person name="Gautier V."/>
            <person name="Ament-Velasquez S.L."/>
            <person name="Kruys A."/>
            <person name="Hutchinson M.I."/>
            <person name="Powell A.J."/>
            <person name="Barry K."/>
            <person name="Miller A.N."/>
            <person name="Grigoriev I.V."/>
            <person name="Debuchy R."/>
            <person name="Gladieux P."/>
            <person name="Thoren M.H."/>
            <person name="Johannesson H."/>
        </authorList>
    </citation>
    <scope>NUCLEOTIDE SEQUENCE</scope>
    <source>
        <strain evidence="2">CBS 333.67</strain>
    </source>
</reference>
<reference evidence="2" key="1">
    <citation type="journal article" date="2023" name="Mol. Phylogenet. Evol.">
        <title>Genome-scale phylogeny and comparative genomics of the fungal order Sordariales.</title>
        <authorList>
            <person name="Hensen N."/>
            <person name="Bonometti L."/>
            <person name="Westerberg I."/>
            <person name="Brannstrom I.O."/>
            <person name="Guillou S."/>
            <person name="Cros-Aarteil S."/>
            <person name="Calhoun S."/>
            <person name="Haridas S."/>
            <person name="Kuo A."/>
            <person name="Mondo S."/>
            <person name="Pangilinan J."/>
            <person name="Riley R."/>
            <person name="LaButti K."/>
            <person name="Andreopoulos B."/>
            <person name="Lipzen A."/>
            <person name="Chen C."/>
            <person name="Yan M."/>
            <person name="Daum C."/>
            <person name="Ng V."/>
            <person name="Clum A."/>
            <person name="Steindorff A."/>
            <person name="Ohm R.A."/>
            <person name="Martin F."/>
            <person name="Silar P."/>
            <person name="Natvig D.O."/>
            <person name="Lalanne C."/>
            <person name="Gautier V."/>
            <person name="Ament-Velasquez S.L."/>
            <person name="Kruys A."/>
            <person name="Hutchinson M.I."/>
            <person name="Powell A.J."/>
            <person name="Barry K."/>
            <person name="Miller A.N."/>
            <person name="Grigoriev I.V."/>
            <person name="Debuchy R."/>
            <person name="Gladieux P."/>
            <person name="Hiltunen Thoren M."/>
            <person name="Johannesson H."/>
        </authorList>
    </citation>
    <scope>NUCLEOTIDE SEQUENCE</scope>
    <source>
        <strain evidence="2">CBS 333.67</strain>
    </source>
</reference>
<evidence type="ECO:0000313" key="3">
    <source>
        <dbReference type="Proteomes" id="UP001273166"/>
    </source>
</evidence>